<sequence length="242" mass="27411">MKFFHISVMLLILTMSQGGLANDFKTIQQQLSEAYRFDFLDVREQYQLTRFNLRGIQPRALSDQADFSGVDFLRQFPSLSQETPLFQLSELSTTHHQDRIHQQYATTHLSIPVRGSDIRIHRDSSGRLGSINGQSVAISPRLAGFASQWGSEAELDQSRVSAPQLLSYAAAELDIPSRFMTVTRSQTEWVNEAPNLRQTFDVTVGGNNMRVLLEFDAITGDLLKVDNRIHLHQPVDKMVGYQ</sequence>
<organism evidence="2 3">
    <name type="scientific">Umboniibacter marinipuniceus</name>
    <dbReference type="NCBI Taxonomy" id="569599"/>
    <lineage>
        <taxon>Bacteria</taxon>
        <taxon>Pseudomonadati</taxon>
        <taxon>Pseudomonadota</taxon>
        <taxon>Gammaproteobacteria</taxon>
        <taxon>Cellvibrionales</taxon>
        <taxon>Cellvibrionaceae</taxon>
        <taxon>Umboniibacter</taxon>
    </lineage>
</organism>
<evidence type="ECO:0000313" key="3">
    <source>
        <dbReference type="Proteomes" id="UP000267187"/>
    </source>
</evidence>
<dbReference type="Proteomes" id="UP000267187">
    <property type="component" value="Unassembled WGS sequence"/>
</dbReference>
<gene>
    <name evidence="2" type="ORF">DFR27_0372</name>
</gene>
<proteinExistence type="predicted"/>
<evidence type="ECO:0008006" key="4">
    <source>
        <dbReference type="Google" id="ProtNLM"/>
    </source>
</evidence>
<protein>
    <recommendedName>
        <fullName evidence="4">FTP domain-containing protein</fullName>
    </recommendedName>
</protein>
<feature type="chain" id="PRO_5018251978" description="FTP domain-containing protein" evidence="1">
    <location>
        <begin position="22"/>
        <end position="242"/>
    </location>
</feature>
<dbReference type="EMBL" id="REFJ01000001">
    <property type="protein sequence ID" value="RMA82423.1"/>
    <property type="molecule type" value="Genomic_DNA"/>
</dbReference>
<comment type="caution">
    <text evidence="2">The sequence shown here is derived from an EMBL/GenBank/DDBJ whole genome shotgun (WGS) entry which is preliminary data.</text>
</comment>
<evidence type="ECO:0000256" key="1">
    <source>
        <dbReference type="SAM" id="SignalP"/>
    </source>
</evidence>
<feature type="signal peptide" evidence="1">
    <location>
        <begin position="1"/>
        <end position="21"/>
    </location>
</feature>
<reference evidence="2 3" key="1">
    <citation type="submission" date="2018-10" db="EMBL/GenBank/DDBJ databases">
        <title>Genomic Encyclopedia of Type Strains, Phase IV (KMG-IV): sequencing the most valuable type-strain genomes for metagenomic binning, comparative biology and taxonomic classification.</title>
        <authorList>
            <person name="Goeker M."/>
        </authorList>
    </citation>
    <scope>NUCLEOTIDE SEQUENCE [LARGE SCALE GENOMIC DNA]</scope>
    <source>
        <strain evidence="2 3">DSM 25080</strain>
    </source>
</reference>
<keyword evidence="1" id="KW-0732">Signal</keyword>
<name>A0A3M0AB74_9GAMM</name>
<keyword evidence="3" id="KW-1185">Reference proteome</keyword>
<accession>A0A3M0AB74</accession>
<dbReference type="AlphaFoldDB" id="A0A3M0AB74"/>
<evidence type="ECO:0000313" key="2">
    <source>
        <dbReference type="EMBL" id="RMA82423.1"/>
    </source>
</evidence>